<keyword evidence="1" id="KW-0040">ANK repeat</keyword>
<dbReference type="Gene3D" id="1.25.40.20">
    <property type="entry name" value="Ankyrin repeat-containing domain"/>
    <property type="match status" value="1"/>
</dbReference>
<dbReference type="SMART" id="SM00248">
    <property type="entry name" value="ANK"/>
    <property type="match status" value="2"/>
</dbReference>
<dbReference type="Gene3D" id="1.25.10.10">
    <property type="entry name" value="Leucine-rich Repeat Variant"/>
    <property type="match status" value="1"/>
</dbReference>
<protein>
    <recommendedName>
        <fullName evidence="5">Ankyrin repeat domain-containing protein</fullName>
    </recommendedName>
</protein>
<dbReference type="PROSITE" id="PS50297">
    <property type="entry name" value="ANK_REP_REGION"/>
    <property type="match status" value="1"/>
</dbReference>
<feature type="region of interest" description="Disordered" evidence="2">
    <location>
        <begin position="109"/>
        <end position="144"/>
    </location>
</feature>
<dbReference type="InterPro" id="IPR036770">
    <property type="entry name" value="Ankyrin_rpt-contain_sf"/>
</dbReference>
<reference evidence="3 4" key="1">
    <citation type="submission" date="2018-05" db="EMBL/GenBank/DDBJ databases">
        <title>Streptomyces venezuelae.</title>
        <authorList>
            <person name="Kim W."/>
            <person name="Lee N."/>
            <person name="Cho B.-K."/>
        </authorList>
    </citation>
    <scope>NUCLEOTIDE SEQUENCE [LARGE SCALE GENOMIC DNA]</scope>
    <source>
        <strain evidence="3 4">ATCC 21018</strain>
    </source>
</reference>
<proteinExistence type="predicted"/>
<gene>
    <name evidence="3" type="ORF">DEJ51_06640</name>
</gene>
<evidence type="ECO:0008006" key="5">
    <source>
        <dbReference type="Google" id="ProtNLM"/>
    </source>
</evidence>
<name>A0A5P2DFS1_STRVZ</name>
<dbReference type="InterPro" id="IPR002110">
    <property type="entry name" value="Ankyrin_rpt"/>
</dbReference>
<dbReference type="InterPro" id="IPR011989">
    <property type="entry name" value="ARM-like"/>
</dbReference>
<dbReference type="SUPFAM" id="SSF48403">
    <property type="entry name" value="Ankyrin repeat"/>
    <property type="match status" value="1"/>
</dbReference>
<dbReference type="PROSITE" id="PS50088">
    <property type="entry name" value="ANK_REPEAT"/>
    <property type="match status" value="1"/>
</dbReference>
<evidence type="ECO:0000256" key="1">
    <source>
        <dbReference type="PROSITE-ProRule" id="PRU00023"/>
    </source>
</evidence>
<evidence type="ECO:0000256" key="2">
    <source>
        <dbReference type="SAM" id="MobiDB-lite"/>
    </source>
</evidence>
<dbReference type="Proteomes" id="UP000324101">
    <property type="component" value="Chromosome"/>
</dbReference>
<feature type="compositionally biased region" description="Basic and acidic residues" evidence="2">
    <location>
        <begin position="109"/>
        <end position="119"/>
    </location>
</feature>
<dbReference type="AlphaFoldDB" id="A0A5P2DFS1"/>
<accession>A0A5P2DFS1</accession>
<dbReference type="RefSeq" id="WP_150256751.1">
    <property type="nucleotide sequence ID" value="NZ_CP029189.1"/>
</dbReference>
<dbReference type="SUPFAM" id="SSF48371">
    <property type="entry name" value="ARM repeat"/>
    <property type="match status" value="1"/>
</dbReference>
<evidence type="ECO:0000313" key="3">
    <source>
        <dbReference type="EMBL" id="QES53966.1"/>
    </source>
</evidence>
<evidence type="ECO:0000313" key="4">
    <source>
        <dbReference type="Proteomes" id="UP000324101"/>
    </source>
</evidence>
<dbReference type="EMBL" id="CP029189">
    <property type="protein sequence ID" value="QES53966.1"/>
    <property type="molecule type" value="Genomic_DNA"/>
</dbReference>
<dbReference type="OrthoDB" id="4331932at2"/>
<organism evidence="3 4">
    <name type="scientific">Streptomyces venezuelae</name>
    <dbReference type="NCBI Taxonomy" id="54571"/>
    <lineage>
        <taxon>Bacteria</taxon>
        <taxon>Bacillati</taxon>
        <taxon>Actinomycetota</taxon>
        <taxon>Actinomycetes</taxon>
        <taxon>Kitasatosporales</taxon>
        <taxon>Streptomycetaceae</taxon>
        <taxon>Streptomyces</taxon>
    </lineage>
</organism>
<feature type="repeat" description="ANK" evidence="1">
    <location>
        <begin position="31"/>
        <end position="63"/>
    </location>
</feature>
<dbReference type="Pfam" id="PF13646">
    <property type="entry name" value="HEAT_2"/>
    <property type="match status" value="1"/>
</dbReference>
<dbReference type="InterPro" id="IPR016024">
    <property type="entry name" value="ARM-type_fold"/>
</dbReference>
<sequence length="442" mass="47165">MRVRALLRAADEAARGTVGAAALGVDAPGANGLSALDIAAARGSYPVVEVLSGYGARLDRVGPDGRTPLLRAVDAGAYAVAVLLQSASVPLWPKGPDGRTALELARHWHETGAENELRRRTGATESAESSEPPDPPEPSGPAEISRVMDDEYSFTRLLRLPGTDAHVRTGHTAILCRLEAVHGIRTPFAELLARAEAEGDLRGVTRDAAVSVLYGRADPETWEAAAALRTHPRPSVRHFGAEVVRCISLFDECEEGGGCIDGAGCVAEPAAGLFLAWAADEPDPDVLAVLLTALADCPALPRATLAEALLPHARHPSAVVRRSVANAFVACADEEGVLPQILGYLQDGDAEVRRSSCFAVARQRDRSREVRDCLIPLLADPSIELQIQAVRALVLLDDPRGEEALDWLGLGYTEDEPGYWFLYEAHRHLRLRKEAGAPGGRS</sequence>